<organism evidence="2 3">
    <name type="scientific">Turnera subulata</name>
    <dbReference type="NCBI Taxonomy" id="218843"/>
    <lineage>
        <taxon>Eukaryota</taxon>
        <taxon>Viridiplantae</taxon>
        <taxon>Streptophyta</taxon>
        <taxon>Embryophyta</taxon>
        <taxon>Tracheophyta</taxon>
        <taxon>Spermatophyta</taxon>
        <taxon>Magnoliopsida</taxon>
        <taxon>eudicotyledons</taxon>
        <taxon>Gunneridae</taxon>
        <taxon>Pentapetalae</taxon>
        <taxon>rosids</taxon>
        <taxon>fabids</taxon>
        <taxon>Malpighiales</taxon>
        <taxon>Passifloraceae</taxon>
        <taxon>Turnera</taxon>
    </lineage>
</organism>
<reference evidence="2" key="1">
    <citation type="submission" date="2022-02" db="EMBL/GenBank/DDBJ databases">
        <authorList>
            <person name="Henning P.M."/>
            <person name="McCubbin A.G."/>
            <person name="Shore J.S."/>
        </authorList>
    </citation>
    <scope>NUCLEOTIDE SEQUENCE</scope>
    <source>
        <strain evidence="2">F60SS</strain>
        <tissue evidence="2">Leaves</tissue>
    </source>
</reference>
<sequence length="429" mass="49578">MAAGTIHAQVPSREWLHSVQAELAELAPPSNWSISRVPFTLRVVKPEAYTPHIISIGPLHHGAKNLQSMEFHKLHYMFSLLRRNPNAFDTLDACGTAIEGLDRQVRACYSESIKFTRHDLARILLVDGCFVLELFLRFSQANLRLKDDPVFNTSWIISTLQRDLALLENQIPFFVLQWLFDVAVMKTDIAQEVSNLPELALAFFKSTLYRSQESVQSISRSQFIHLLGLIHDSYLPPAQIQERHAISTQPFVYSASSLSEFGIHFQRDTTQSQFVLRFERGVLKIPPLLIHESTDSIFRNLIAFEQIFHGSSQFVTSYFVFMAYLVSTDSDTELLEHKGIIENHMGGWENASFLFNEMSKQVVLEDFQLAPLCRELNQYNRTRWNEYETTLKRVYFRTPWTMVGLIASYALLVLIMVDVVYTIRSYYRY</sequence>
<keyword evidence="1" id="KW-0472">Membrane</keyword>
<evidence type="ECO:0000256" key="1">
    <source>
        <dbReference type="SAM" id="Phobius"/>
    </source>
</evidence>
<keyword evidence="1" id="KW-0812">Transmembrane</keyword>
<dbReference type="Pfam" id="PF03140">
    <property type="entry name" value="DUF247"/>
    <property type="match status" value="1"/>
</dbReference>
<gene>
    <name evidence="2" type="ORF">Tsubulata_047895</name>
</gene>
<evidence type="ECO:0000313" key="2">
    <source>
        <dbReference type="EMBL" id="KAJ4835947.1"/>
    </source>
</evidence>
<dbReference type="EMBL" id="JAKUCV010004259">
    <property type="protein sequence ID" value="KAJ4835947.1"/>
    <property type="molecule type" value="Genomic_DNA"/>
</dbReference>
<proteinExistence type="predicted"/>
<keyword evidence="1" id="KW-1133">Transmembrane helix</keyword>
<evidence type="ECO:0000313" key="3">
    <source>
        <dbReference type="Proteomes" id="UP001141552"/>
    </source>
</evidence>
<dbReference type="PANTHER" id="PTHR31170">
    <property type="entry name" value="BNAC04G53230D PROTEIN"/>
    <property type="match status" value="1"/>
</dbReference>
<comment type="caution">
    <text evidence="2">The sequence shown here is derived from an EMBL/GenBank/DDBJ whole genome shotgun (WGS) entry which is preliminary data.</text>
</comment>
<protein>
    <submittedName>
        <fullName evidence="2">Uncharacterized protein</fullName>
    </submittedName>
</protein>
<name>A0A9Q0FQW1_9ROSI</name>
<reference evidence="2" key="2">
    <citation type="journal article" date="2023" name="Plants (Basel)">
        <title>Annotation of the Turnera subulata (Passifloraceae) Draft Genome Reveals the S-Locus Evolved after the Divergence of Turneroideae from Passifloroideae in a Stepwise Manner.</title>
        <authorList>
            <person name="Henning P.M."/>
            <person name="Roalson E.H."/>
            <person name="Mir W."/>
            <person name="McCubbin A.G."/>
            <person name="Shore J.S."/>
        </authorList>
    </citation>
    <scope>NUCLEOTIDE SEQUENCE</scope>
    <source>
        <strain evidence="2">F60SS</strain>
    </source>
</reference>
<dbReference type="AlphaFoldDB" id="A0A9Q0FQW1"/>
<feature type="transmembrane region" description="Helical" evidence="1">
    <location>
        <begin position="400"/>
        <end position="423"/>
    </location>
</feature>
<dbReference type="Proteomes" id="UP001141552">
    <property type="component" value="Unassembled WGS sequence"/>
</dbReference>
<keyword evidence="3" id="KW-1185">Reference proteome</keyword>
<dbReference type="PANTHER" id="PTHR31170:SF25">
    <property type="entry name" value="BNAA09G04570D PROTEIN"/>
    <property type="match status" value="1"/>
</dbReference>
<dbReference type="OrthoDB" id="672127at2759"/>
<dbReference type="InterPro" id="IPR004158">
    <property type="entry name" value="DUF247_pln"/>
</dbReference>
<accession>A0A9Q0FQW1</accession>